<dbReference type="GO" id="GO:0034657">
    <property type="term" value="C:GID complex"/>
    <property type="evidence" value="ECO:0007669"/>
    <property type="project" value="TreeGrafter"/>
</dbReference>
<dbReference type="GO" id="GO:0007039">
    <property type="term" value="P:protein catabolic process in the vacuole"/>
    <property type="evidence" value="ECO:0007669"/>
    <property type="project" value="TreeGrafter"/>
</dbReference>
<organism evidence="3 4">
    <name type="scientific">Trichoderma gamsii</name>
    <dbReference type="NCBI Taxonomy" id="398673"/>
    <lineage>
        <taxon>Eukaryota</taxon>
        <taxon>Fungi</taxon>
        <taxon>Dikarya</taxon>
        <taxon>Ascomycota</taxon>
        <taxon>Pezizomycotina</taxon>
        <taxon>Sordariomycetes</taxon>
        <taxon>Hypocreomycetidae</taxon>
        <taxon>Hypocreales</taxon>
        <taxon>Hypocreaceae</taxon>
        <taxon>Trichoderma</taxon>
    </lineage>
</organism>
<sequence length="368" mass="41258">MPTPSSNPPPDQSSPPPYSFSTCPEDQPHPSRSARPTQDATRPTSDTEATQSSPTSIASPTAQSSATSHDDLATEESTLIDGQASAEASPMDTSASLRPLSSGTVATSPTSSERDDDLKHQGGNSGDRLSRESSTLSGTLQVENSESYQREPDSLEWLEQEDEYDAPPMPSDCTYIRNIPVSASSFLRPGSKFRGTQQSERQVYDVQVEIKHVDLRESFLCGYLRIQGLTEDHPTLTTYFEGEIIGTKYNFFTKHDDWGANYKVDISHWSKFGAFRPYQKIARKGPVTITDLAQRDHIFMRWKEHFLVPDHRVRTIIGASFEGFYYICFNQVKGEISGIYFHSKSEKFQQLELKHVPDRGCFSAMEFR</sequence>
<dbReference type="Proteomes" id="UP000236546">
    <property type="component" value="Unassembled WGS sequence"/>
</dbReference>
<proteinExistence type="inferred from homology"/>
<feature type="compositionally biased region" description="Pro residues" evidence="2">
    <location>
        <begin position="1"/>
        <end position="18"/>
    </location>
</feature>
<evidence type="ECO:0000313" key="3">
    <source>
        <dbReference type="EMBL" id="PNP44126.1"/>
    </source>
</evidence>
<comment type="similarity">
    <text evidence="1">Belongs to the GID4/VID24 family.</text>
</comment>
<reference evidence="3 4" key="1">
    <citation type="submission" date="2017-02" db="EMBL/GenBank/DDBJ databases">
        <title>Genomes of Trichoderma spp. with biocontrol activity.</title>
        <authorList>
            <person name="Gardiner D."/>
            <person name="Kazan K."/>
            <person name="Vos C."/>
            <person name="Harvey P."/>
        </authorList>
    </citation>
    <scope>NUCLEOTIDE SEQUENCE [LARGE SCALE GENOMIC DNA]</scope>
    <source>
        <strain evidence="3 4">A5MH</strain>
    </source>
</reference>
<feature type="compositionally biased region" description="Polar residues" evidence="2">
    <location>
        <begin position="132"/>
        <end position="147"/>
    </location>
</feature>
<comment type="caution">
    <text evidence="3">The sequence shown here is derived from an EMBL/GenBank/DDBJ whole genome shotgun (WGS) entry which is preliminary data.</text>
</comment>
<feature type="compositionally biased region" description="Polar residues" evidence="2">
    <location>
        <begin position="91"/>
        <end position="111"/>
    </location>
</feature>
<dbReference type="OrthoDB" id="62at2759"/>
<evidence type="ECO:0000256" key="1">
    <source>
        <dbReference type="ARBA" id="ARBA00061469"/>
    </source>
</evidence>
<evidence type="ECO:0008006" key="5">
    <source>
        <dbReference type="Google" id="ProtNLM"/>
    </source>
</evidence>
<dbReference type="EMBL" id="MTYH01000036">
    <property type="protein sequence ID" value="PNP44126.1"/>
    <property type="molecule type" value="Genomic_DNA"/>
</dbReference>
<evidence type="ECO:0000313" key="4">
    <source>
        <dbReference type="Proteomes" id="UP000236546"/>
    </source>
</evidence>
<dbReference type="Pfam" id="PF09783">
    <property type="entry name" value="Vac_ImportDeg"/>
    <property type="match status" value="1"/>
</dbReference>
<name>A0A0W7W1N6_9HYPO</name>
<feature type="region of interest" description="Disordered" evidence="2">
    <location>
        <begin position="1"/>
        <end position="153"/>
    </location>
</feature>
<gene>
    <name evidence="3" type="ORF">TGAMA5MH_04413</name>
</gene>
<dbReference type="PANTHER" id="PTHR14534">
    <property type="entry name" value="VACUOLAR IMPORT AND DEGRADATION PROTEIN 24"/>
    <property type="match status" value="1"/>
</dbReference>
<dbReference type="AlphaFoldDB" id="A0A0W7W1N6"/>
<dbReference type="GO" id="GO:0045721">
    <property type="term" value="P:negative regulation of gluconeogenesis"/>
    <property type="evidence" value="ECO:0007669"/>
    <property type="project" value="TreeGrafter"/>
</dbReference>
<dbReference type="PANTHER" id="PTHR14534:SF3">
    <property type="entry name" value="GID COMPLEX SUBUNIT 4 HOMOLOG"/>
    <property type="match status" value="1"/>
</dbReference>
<dbReference type="GO" id="GO:0006623">
    <property type="term" value="P:protein targeting to vacuole"/>
    <property type="evidence" value="ECO:0007669"/>
    <property type="project" value="TreeGrafter"/>
</dbReference>
<dbReference type="GO" id="GO:0005773">
    <property type="term" value="C:vacuole"/>
    <property type="evidence" value="ECO:0007669"/>
    <property type="project" value="GOC"/>
</dbReference>
<evidence type="ECO:0000256" key="2">
    <source>
        <dbReference type="SAM" id="MobiDB-lite"/>
    </source>
</evidence>
<protein>
    <recommendedName>
        <fullName evidence="5">Vesicle-mediated transporter Vid24</fullName>
    </recommendedName>
</protein>
<feature type="compositionally biased region" description="Polar residues" evidence="2">
    <location>
        <begin position="34"/>
        <end position="67"/>
    </location>
</feature>
<accession>A0A0W7W1N6</accession>
<dbReference type="GO" id="GO:0043161">
    <property type="term" value="P:proteasome-mediated ubiquitin-dependent protein catabolic process"/>
    <property type="evidence" value="ECO:0007669"/>
    <property type="project" value="TreeGrafter"/>
</dbReference>
<dbReference type="InterPro" id="IPR018618">
    <property type="entry name" value="GID4/10-like"/>
</dbReference>